<reference evidence="3 4" key="1">
    <citation type="submission" date="2021-08" db="EMBL/GenBank/DDBJ databases">
        <title>Muricauda profundi sp. nov., a marine bacterium isolated from deep seawater of the Mariana Trench.</title>
        <authorList>
            <person name="Wei Y."/>
        </authorList>
    </citation>
    <scope>NUCLEOTIDE SEQUENCE [LARGE SCALE GENOMIC DNA]</scope>
    <source>
        <strain evidence="3 4">W52</strain>
    </source>
</reference>
<sequence length="157" mass="17656">MKYFTCNKKGVVLQLAMFATMFFMGNNEMFAQGKTGFETLLIGSWRMNEFSTRKEATTIDNEADNLSIETETRILHDTMSRVLTFNSSGVFQQVDGSGKIIKGRWQLTGSGLTICSQKGNIWKTEIVDLSLGRLVLRQSPKGDLTPIFPILHLNKIL</sequence>
<dbReference type="Proteomes" id="UP001196136">
    <property type="component" value="Unassembled WGS sequence"/>
</dbReference>
<feature type="chain" id="PRO_5047291658" description="Lipocalin-like domain-containing protein" evidence="1">
    <location>
        <begin position="26"/>
        <end position="157"/>
    </location>
</feature>
<dbReference type="InterPro" id="IPR024311">
    <property type="entry name" value="Lipocalin-like"/>
</dbReference>
<accession>A0ABS7EWH2</accession>
<comment type="caution">
    <text evidence="3">The sequence shown here is derived from an EMBL/GenBank/DDBJ whole genome shotgun (WGS) entry which is preliminary data.</text>
</comment>
<evidence type="ECO:0000313" key="4">
    <source>
        <dbReference type="Proteomes" id="UP001196136"/>
    </source>
</evidence>
<dbReference type="RefSeq" id="WP_220115244.1">
    <property type="nucleotide sequence ID" value="NZ_JAHZSV010000059.1"/>
</dbReference>
<dbReference type="Pfam" id="PF13648">
    <property type="entry name" value="Lipocalin_4"/>
    <property type="match status" value="1"/>
</dbReference>
<name>A0ABS7EWH2_9FLAO</name>
<organism evidence="3 4">
    <name type="scientific">Flagellimonas abyssi</name>
    <dbReference type="NCBI Taxonomy" id="2864871"/>
    <lineage>
        <taxon>Bacteria</taxon>
        <taxon>Pseudomonadati</taxon>
        <taxon>Bacteroidota</taxon>
        <taxon>Flavobacteriia</taxon>
        <taxon>Flavobacteriales</taxon>
        <taxon>Flavobacteriaceae</taxon>
        <taxon>Flagellimonas</taxon>
    </lineage>
</organism>
<evidence type="ECO:0000259" key="2">
    <source>
        <dbReference type="Pfam" id="PF13648"/>
    </source>
</evidence>
<feature type="signal peptide" evidence="1">
    <location>
        <begin position="1"/>
        <end position="25"/>
    </location>
</feature>
<evidence type="ECO:0000313" key="3">
    <source>
        <dbReference type="EMBL" id="MBW8201966.1"/>
    </source>
</evidence>
<evidence type="ECO:0000256" key="1">
    <source>
        <dbReference type="SAM" id="SignalP"/>
    </source>
</evidence>
<feature type="domain" description="Lipocalin-like" evidence="2">
    <location>
        <begin position="41"/>
        <end position="136"/>
    </location>
</feature>
<proteinExistence type="predicted"/>
<protein>
    <recommendedName>
        <fullName evidence="2">Lipocalin-like domain-containing protein</fullName>
    </recommendedName>
</protein>
<dbReference type="EMBL" id="JAHZSV010000059">
    <property type="protein sequence ID" value="MBW8201966.1"/>
    <property type="molecule type" value="Genomic_DNA"/>
</dbReference>
<keyword evidence="1" id="KW-0732">Signal</keyword>
<gene>
    <name evidence="3" type="ORF">K1F36_19245</name>
</gene>
<keyword evidence="4" id="KW-1185">Reference proteome</keyword>